<dbReference type="PANTHER" id="PTHR42928">
    <property type="entry name" value="TRICARBOXYLATE-BINDING PROTEIN"/>
    <property type="match status" value="1"/>
</dbReference>
<dbReference type="AlphaFoldDB" id="A0A014MD64"/>
<reference evidence="3 4" key="1">
    <citation type="submission" date="2014-01" db="EMBL/GenBank/DDBJ databases">
        <title>Interspecies Systems Biology Uncovers Metabolites Affecting C. elegans Gene Expression and Life History Traits.</title>
        <authorList>
            <person name="Watson E."/>
            <person name="Macneil L.T."/>
            <person name="Ritter A.D."/>
            <person name="Yilmaz L.S."/>
            <person name="Rosebrock A.P."/>
            <person name="Caudy A.A."/>
            <person name="Walhout A.J."/>
        </authorList>
    </citation>
    <scope>NUCLEOTIDE SEQUENCE [LARGE SCALE GENOMIC DNA]</scope>
    <source>
        <strain evidence="3 4">DA1877</strain>
    </source>
</reference>
<comment type="similarity">
    <text evidence="1">Belongs to the UPF0065 (bug) family.</text>
</comment>
<dbReference type="Gene3D" id="3.40.190.150">
    <property type="entry name" value="Bordetella uptake gene, domain 1"/>
    <property type="match status" value="1"/>
</dbReference>
<evidence type="ECO:0000256" key="2">
    <source>
        <dbReference type="SAM" id="SignalP"/>
    </source>
</evidence>
<comment type="caution">
    <text evidence="3">The sequence shown here is derived from an EMBL/GenBank/DDBJ whole genome shotgun (WGS) entry which is preliminary data.</text>
</comment>
<dbReference type="EMBL" id="JBOK01000013">
    <property type="protein sequence ID" value="EXU79681.1"/>
    <property type="molecule type" value="Genomic_DNA"/>
</dbReference>
<evidence type="ECO:0000256" key="1">
    <source>
        <dbReference type="ARBA" id="ARBA00006987"/>
    </source>
</evidence>
<protein>
    <submittedName>
        <fullName evidence="3">MFS transporter</fullName>
    </submittedName>
</protein>
<keyword evidence="2" id="KW-0732">Signal</keyword>
<keyword evidence="4" id="KW-1185">Reference proteome</keyword>
<proteinExistence type="inferred from homology"/>
<dbReference type="SUPFAM" id="SSF53850">
    <property type="entry name" value="Periplasmic binding protein-like II"/>
    <property type="match status" value="1"/>
</dbReference>
<dbReference type="InterPro" id="IPR005064">
    <property type="entry name" value="BUG"/>
</dbReference>
<accession>A0A014MD64</accession>
<dbReference type="CDD" id="cd07012">
    <property type="entry name" value="PBP2_Bug_TTT"/>
    <property type="match status" value="1"/>
</dbReference>
<sequence>MFRRTVLAATAAMTVAAGLPAVAHAKDAWPVKTITLVQPYAPGGTSDMLARIVALELEKRIQASVIVESKPGANGNIATAYVSRAKPDGGTFLVGSSSPVVISPSLYKSVPYNPRTDLTPITPIAKAPFLLVTGATSGINSVDELVAQIKQDKLNFGSAGAGSPQHMIAEMFHMQIKAKSPHIPYKGSAPLIIALMANEVQYGIDNPVPLKPQIDGGKLKALAITSKHASPKFPGVKSLHELGYTNFDVEPWYGMIGSKNLPKELAERMNGYVRDILAQDSVKKKISDLGAEAYGLSTAEFTALVDADIKKWGDAVKASGATAD</sequence>
<organism evidence="3 4">
    <name type="scientific">Comamonas aquatica DA1877</name>
    <dbReference type="NCBI Taxonomy" id="1457173"/>
    <lineage>
        <taxon>Bacteria</taxon>
        <taxon>Pseudomonadati</taxon>
        <taxon>Pseudomonadota</taxon>
        <taxon>Betaproteobacteria</taxon>
        <taxon>Burkholderiales</taxon>
        <taxon>Comamonadaceae</taxon>
        <taxon>Comamonas</taxon>
    </lineage>
</organism>
<evidence type="ECO:0000313" key="3">
    <source>
        <dbReference type="EMBL" id="EXU79681.1"/>
    </source>
</evidence>
<evidence type="ECO:0000313" key="4">
    <source>
        <dbReference type="Proteomes" id="UP000020766"/>
    </source>
</evidence>
<dbReference type="Gene3D" id="3.40.190.10">
    <property type="entry name" value="Periplasmic binding protein-like II"/>
    <property type="match status" value="1"/>
</dbReference>
<dbReference type="STRING" id="225991.MA05_14025"/>
<name>A0A014MD64_9BURK</name>
<dbReference type="InterPro" id="IPR042100">
    <property type="entry name" value="Bug_dom1"/>
</dbReference>
<dbReference type="Proteomes" id="UP000020766">
    <property type="component" value="Unassembled WGS sequence"/>
</dbReference>
<dbReference type="PATRIC" id="fig|1457173.3.peg.2320"/>
<dbReference type="PIRSF" id="PIRSF017082">
    <property type="entry name" value="YflP"/>
    <property type="match status" value="1"/>
</dbReference>
<feature type="signal peptide" evidence="2">
    <location>
        <begin position="1"/>
        <end position="25"/>
    </location>
</feature>
<gene>
    <name evidence="3" type="ORF">AX13_03265</name>
</gene>
<feature type="chain" id="PRO_5001473826" evidence="2">
    <location>
        <begin position="26"/>
        <end position="324"/>
    </location>
</feature>
<dbReference type="PANTHER" id="PTHR42928:SF5">
    <property type="entry name" value="BLR1237 PROTEIN"/>
    <property type="match status" value="1"/>
</dbReference>
<dbReference type="Pfam" id="PF03401">
    <property type="entry name" value="TctC"/>
    <property type="match status" value="1"/>
</dbReference>